<feature type="domain" description="Cobalamin synthesis G N-terminal" evidence="2">
    <location>
        <begin position="46"/>
        <end position="118"/>
    </location>
</feature>
<dbReference type="EMBL" id="BFAX01000004">
    <property type="protein sequence ID" value="GBF36758.1"/>
    <property type="molecule type" value="Genomic_DNA"/>
</dbReference>
<keyword evidence="3" id="KW-0378">Hydrolase</keyword>
<evidence type="ECO:0000313" key="3">
    <source>
        <dbReference type="EMBL" id="GBF36758.1"/>
    </source>
</evidence>
<proteinExistence type="predicted"/>
<accession>A0A401HR77</accession>
<dbReference type="Gene3D" id="3.40.50.11220">
    <property type="match status" value="1"/>
</dbReference>
<evidence type="ECO:0000259" key="1">
    <source>
        <dbReference type="Pfam" id="PF01890"/>
    </source>
</evidence>
<evidence type="ECO:0000313" key="4">
    <source>
        <dbReference type="Proteomes" id="UP000290527"/>
    </source>
</evidence>
<dbReference type="GO" id="GO:0043779">
    <property type="term" value="F:cobalt-precorrin-5A acetaldehyde-lyase activity"/>
    <property type="evidence" value="ECO:0007669"/>
    <property type="project" value="UniProtKB-EC"/>
</dbReference>
<dbReference type="Gene3D" id="3.30.420.180">
    <property type="entry name" value="CobE/GbiG C-terminal domain"/>
    <property type="match status" value="1"/>
</dbReference>
<keyword evidence="4" id="KW-1185">Reference proteome</keyword>
<gene>
    <name evidence="3" type="ORF">MHHB_P0988</name>
</gene>
<dbReference type="Pfam" id="PF11760">
    <property type="entry name" value="CbiG_N"/>
    <property type="match status" value="1"/>
</dbReference>
<dbReference type="AlphaFoldDB" id="A0A401HR77"/>
<dbReference type="InterPro" id="IPR052553">
    <property type="entry name" value="CbiG_hydrolase"/>
</dbReference>
<dbReference type="GO" id="GO:0009236">
    <property type="term" value="P:cobalamin biosynthetic process"/>
    <property type="evidence" value="ECO:0007669"/>
    <property type="project" value="InterPro"/>
</dbReference>
<comment type="caution">
    <text evidence="3">The sequence shown here is derived from an EMBL/GenBank/DDBJ whole genome shotgun (WGS) entry which is preliminary data.</text>
</comment>
<evidence type="ECO:0000259" key="2">
    <source>
        <dbReference type="Pfam" id="PF11760"/>
    </source>
</evidence>
<dbReference type="InterPro" id="IPR002750">
    <property type="entry name" value="CobE/GbiG_C"/>
</dbReference>
<feature type="domain" description="CobE/GbiG C-terminal" evidence="1">
    <location>
        <begin position="195"/>
        <end position="325"/>
    </location>
</feature>
<dbReference type="EC" id="3.7.1.12" evidence="3"/>
<dbReference type="InterPro" id="IPR021744">
    <property type="entry name" value="CbiG_N"/>
</dbReference>
<protein>
    <submittedName>
        <fullName evidence="3">Cobalt-precorrin 5A hydrolase</fullName>
        <ecNumber evidence="3">3.7.1.12</ecNumber>
    </submittedName>
</protein>
<dbReference type="PANTHER" id="PTHR37477:SF1">
    <property type="entry name" value="COBALT-PRECORRIN-5A HYDROLASE"/>
    <property type="match status" value="1"/>
</dbReference>
<dbReference type="SUPFAM" id="SSF159664">
    <property type="entry name" value="CobE/GbiG C-terminal domain-like"/>
    <property type="match status" value="1"/>
</dbReference>
<dbReference type="PANTHER" id="PTHR37477">
    <property type="entry name" value="COBALT-PRECORRIN-5A HYDROLASE"/>
    <property type="match status" value="1"/>
</dbReference>
<name>A0A401HR77_9EURY</name>
<dbReference type="InterPro" id="IPR038029">
    <property type="entry name" value="GbiG_N_sf"/>
</dbReference>
<dbReference type="Proteomes" id="UP000290527">
    <property type="component" value="Unassembled WGS sequence"/>
</dbReference>
<reference evidence="3 4" key="1">
    <citation type="journal article" date="2019" name="Int. J. Syst. Evol. Microbiol.">
        <title>Methanofervidicoccus abyssi gen. nov., sp. nov., a hydrogenotrophic methanogen, isolated from a hydrothermal vent chimney in the Mid-Cayman Spreading Center, the Caribbean Sea.</title>
        <authorList>
            <person name="Sakai S."/>
            <person name="Takaki Y."/>
            <person name="Miyazaki M."/>
            <person name="Ogawara M."/>
            <person name="Yanagawa K."/>
            <person name="Miyazaki J."/>
            <person name="Takai K."/>
        </authorList>
    </citation>
    <scope>NUCLEOTIDE SEQUENCE [LARGE SCALE GENOMIC DNA]</scope>
    <source>
        <strain evidence="3 4">HHB</strain>
    </source>
</reference>
<dbReference type="InterPro" id="IPR036518">
    <property type="entry name" value="CobE/GbiG_C_sf"/>
</dbReference>
<organism evidence="3 4">
    <name type="scientific">Methanofervidicoccus abyssi</name>
    <dbReference type="NCBI Taxonomy" id="2082189"/>
    <lineage>
        <taxon>Archaea</taxon>
        <taxon>Methanobacteriati</taxon>
        <taxon>Methanobacteriota</taxon>
        <taxon>Methanomada group</taxon>
        <taxon>Methanococci</taxon>
        <taxon>Methanococcales</taxon>
        <taxon>Methanofervidicoccus</taxon>
    </lineage>
</organism>
<sequence>MDMIKIVYITEKGKNIARKIEDILKYYRYSSSTCHLKDLQIEGVEKGFIFIMAVGIVIRKCIDKIKNDKTRDPFVIVVDENGEYIIPLLSNHLGGGNYFSRLLEGELGGKAVLTTATDTNNKVGIDELSRMYFLETPKKKDILRINRKVLEEKVDLYLPRNWKVIDRRIENTYNVHYHNRDYIVVDDIILPKKYVVVGLGCRKGIETWKVYWTVKKALYIRNIPPWRVDGFATIDIKERENGILESVRKFKGKLYTFTKKEIMKIYKIRNDLEKSPFVFKSLGVYGVSEPVSILGVSKLRGENIDPRDVVLILKKFKNNGVTVSIGAG</sequence>
<dbReference type="Pfam" id="PF01890">
    <property type="entry name" value="CbiG_C"/>
    <property type="match status" value="1"/>
</dbReference>
<dbReference type="SUPFAM" id="SSF159672">
    <property type="entry name" value="CbiG N-terminal domain-like"/>
    <property type="match status" value="1"/>
</dbReference>